<gene>
    <name evidence="2" type="ORF">TRAPUB_9343</name>
</gene>
<dbReference type="OMA" id="ARCFQCK"/>
<sequence length="361" mass="39135">MPARCFQCKTAVGGWGTGRQHAAITGHTWQPGYYCPHCEATFSSHKLCKSHMKTCPPRAGPALPFVTEADDTPVRAARTVSHERRTSIAAIVSCRTCGEHFRDEETLEKAVRDAEVHTTKVGPSSLSDTNTSSVAPEQAGVENERVVKYVVSALVCAALCAFLIRPDTIVDSAPRSRMWAACRLQQDRTARPFERSPRPAHQPSNSIRQTRSLPSLPKTTSQGYKHIPCDPCARQICSSTRVSRPALAVPKLDDDAVEYDGFTDDADRSSVIAKAALDLISQRYGGTAAERVLRAMQELGGAIAEEQNARDGTESLQPAADAQEELTTPLKDRATDSCGSPSSAVRRFVDTQRAALAAEVM</sequence>
<keyword evidence="3" id="KW-1185">Reference proteome</keyword>
<evidence type="ECO:0000313" key="3">
    <source>
        <dbReference type="Proteomes" id="UP000184267"/>
    </source>
</evidence>
<feature type="compositionally biased region" description="Polar residues" evidence="1">
    <location>
        <begin position="202"/>
        <end position="223"/>
    </location>
</feature>
<feature type="region of interest" description="Disordered" evidence="1">
    <location>
        <begin position="190"/>
        <end position="223"/>
    </location>
</feature>
<dbReference type="OrthoDB" id="6105938at2759"/>
<accession>A0A1M2W2M0</accession>
<dbReference type="Proteomes" id="UP000184267">
    <property type="component" value="Unassembled WGS sequence"/>
</dbReference>
<dbReference type="STRING" id="154538.A0A1M2W2M0"/>
<feature type="compositionally biased region" description="Polar residues" evidence="1">
    <location>
        <begin position="121"/>
        <end position="135"/>
    </location>
</feature>
<dbReference type="AlphaFoldDB" id="A0A1M2W2M0"/>
<proteinExistence type="predicted"/>
<feature type="region of interest" description="Disordered" evidence="1">
    <location>
        <begin position="116"/>
        <end position="137"/>
    </location>
</feature>
<comment type="caution">
    <text evidence="2">The sequence shown here is derived from an EMBL/GenBank/DDBJ whole genome shotgun (WGS) entry which is preliminary data.</text>
</comment>
<organism evidence="2 3">
    <name type="scientific">Trametes pubescens</name>
    <name type="common">White-rot fungus</name>
    <dbReference type="NCBI Taxonomy" id="154538"/>
    <lineage>
        <taxon>Eukaryota</taxon>
        <taxon>Fungi</taxon>
        <taxon>Dikarya</taxon>
        <taxon>Basidiomycota</taxon>
        <taxon>Agaricomycotina</taxon>
        <taxon>Agaricomycetes</taxon>
        <taxon>Polyporales</taxon>
        <taxon>Polyporaceae</taxon>
        <taxon>Trametes</taxon>
    </lineage>
</organism>
<protein>
    <submittedName>
        <fullName evidence="2">Uncharacterized protein</fullName>
    </submittedName>
</protein>
<name>A0A1M2W2M0_TRAPU</name>
<evidence type="ECO:0000256" key="1">
    <source>
        <dbReference type="SAM" id="MobiDB-lite"/>
    </source>
</evidence>
<evidence type="ECO:0000313" key="2">
    <source>
        <dbReference type="EMBL" id="OJT14105.1"/>
    </source>
</evidence>
<reference evidence="2 3" key="1">
    <citation type="submission" date="2016-10" db="EMBL/GenBank/DDBJ databases">
        <title>Genome sequence of the basidiomycete white-rot fungus Trametes pubescens.</title>
        <authorList>
            <person name="Makela M.R."/>
            <person name="Granchi Z."/>
            <person name="Peng M."/>
            <person name="De Vries R.P."/>
            <person name="Grigoriev I."/>
            <person name="Riley R."/>
            <person name="Hilden K."/>
        </authorList>
    </citation>
    <scope>NUCLEOTIDE SEQUENCE [LARGE SCALE GENOMIC DNA]</scope>
    <source>
        <strain evidence="2 3">FBCC735</strain>
    </source>
</reference>
<dbReference type="EMBL" id="MNAD01000322">
    <property type="protein sequence ID" value="OJT14105.1"/>
    <property type="molecule type" value="Genomic_DNA"/>
</dbReference>